<sequence>MGHGPKQSRLGLDAAYPWCGLHATAVAWQSYEGLAEAPWPASESGGRPGCRDLYWGHPGGGRVVPCHLELQDRGWIGPVVPDGYDASRWEAGSGPDVYFRCLTETAGPCEPL</sequence>
<dbReference type="EMBL" id="JANPWB010000007">
    <property type="protein sequence ID" value="KAJ1173892.1"/>
    <property type="molecule type" value="Genomic_DNA"/>
</dbReference>
<proteinExistence type="predicted"/>
<protein>
    <submittedName>
        <fullName evidence="1">Uncharacterized protein</fullName>
    </submittedName>
</protein>
<dbReference type="AlphaFoldDB" id="A0AAV7TBJ9"/>
<evidence type="ECO:0000313" key="1">
    <source>
        <dbReference type="EMBL" id="KAJ1173892.1"/>
    </source>
</evidence>
<organism evidence="1 2">
    <name type="scientific">Pleurodeles waltl</name>
    <name type="common">Iberian ribbed newt</name>
    <dbReference type="NCBI Taxonomy" id="8319"/>
    <lineage>
        <taxon>Eukaryota</taxon>
        <taxon>Metazoa</taxon>
        <taxon>Chordata</taxon>
        <taxon>Craniata</taxon>
        <taxon>Vertebrata</taxon>
        <taxon>Euteleostomi</taxon>
        <taxon>Amphibia</taxon>
        <taxon>Batrachia</taxon>
        <taxon>Caudata</taxon>
        <taxon>Salamandroidea</taxon>
        <taxon>Salamandridae</taxon>
        <taxon>Pleurodelinae</taxon>
        <taxon>Pleurodeles</taxon>
    </lineage>
</organism>
<keyword evidence="2" id="KW-1185">Reference proteome</keyword>
<gene>
    <name evidence="1" type="ORF">NDU88_005716</name>
</gene>
<comment type="caution">
    <text evidence="1">The sequence shown here is derived from an EMBL/GenBank/DDBJ whole genome shotgun (WGS) entry which is preliminary data.</text>
</comment>
<reference evidence="1" key="1">
    <citation type="journal article" date="2022" name="bioRxiv">
        <title>Sequencing and chromosome-scale assembly of the giantPleurodeles waltlgenome.</title>
        <authorList>
            <person name="Brown T."/>
            <person name="Elewa A."/>
            <person name="Iarovenko S."/>
            <person name="Subramanian E."/>
            <person name="Araus A.J."/>
            <person name="Petzold A."/>
            <person name="Susuki M."/>
            <person name="Suzuki K.-i.T."/>
            <person name="Hayashi T."/>
            <person name="Toyoda A."/>
            <person name="Oliveira C."/>
            <person name="Osipova E."/>
            <person name="Leigh N.D."/>
            <person name="Simon A."/>
            <person name="Yun M.H."/>
        </authorList>
    </citation>
    <scope>NUCLEOTIDE SEQUENCE</scope>
    <source>
        <strain evidence="1">20211129_DDA</strain>
        <tissue evidence="1">Liver</tissue>
    </source>
</reference>
<name>A0AAV7TBJ9_PLEWA</name>
<dbReference type="Proteomes" id="UP001066276">
    <property type="component" value="Chromosome 4_1"/>
</dbReference>
<accession>A0AAV7TBJ9</accession>
<evidence type="ECO:0000313" key="2">
    <source>
        <dbReference type="Proteomes" id="UP001066276"/>
    </source>
</evidence>